<evidence type="ECO:0000256" key="1">
    <source>
        <dbReference type="SAM" id="MobiDB-lite"/>
    </source>
</evidence>
<dbReference type="RefSeq" id="XP_064682598.1">
    <property type="nucleotide sequence ID" value="XM_064830096.1"/>
</dbReference>
<dbReference type="Proteomes" id="UP001304243">
    <property type="component" value="Unassembled WGS sequence"/>
</dbReference>
<evidence type="ECO:0000313" key="3">
    <source>
        <dbReference type="Proteomes" id="UP001304243"/>
    </source>
</evidence>
<name>A0AAN7I145_9FUNG</name>
<protein>
    <submittedName>
        <fullName evidence="2">Histone H4</fullName>
    </submittedName>
</protein>
<feature type="compositionally biased region" description="Low complexity" evidence="1">
    <location>
        <begin position="108"/>
        <end position="125"/>
    </location>
</feature>
<dbReference type="AlphaFoldDB" id="A0AAN7I145"/>
<dbReference type="EMBL" id="JASEJX010000014">
    <property type="protein sequence ID" value="KAK4515932.1"/>
    <property type="molecule type" value="Genomic_DNA"/>
</dbReference>
<feature type="region of interest" description="Disordered" evidence="1">
    <location>
        <begin position="100"/>
        <end position="154"/>
    </location>
</feature>
<dbReference type="GeneID" id="89954578"/>
<feature type="compositionally biased region" description="Polar residues" evidence="1">
    <location>
        <begin position="126"/>
        <end position="138"/>
    </location>
</feature>
<evidence type="ECO:0000313" key="2">
    <source>
        <dbReference type="EMBL" id="KAK4515932.1"/>
    </source>
</evidence>
<keyword evidence="3" id="KW-1185">Reference proteome</keyword>
<proteinExistence type="predicted"/>
<comment type="caution">
    <text evidence="2">The sequence shown here is derived from an EMBL/GenBank/DDBJ whole genome shotgun (WGS) entry which is preliminary data.</text>
</comment>
<gene>
    <name evidence="2" type="primary">HHF1_3</name>
    <name evidence="2" type="ORF">ATC70_010892</name>
</gene>
<reference evidence="2 3" key="1">
    <citation type="submission" date="2022-11" db="EMBL/GenBank/DDBJ databases">
        <title>Mucor velutinosus strain NIH1002 WGS.</title>
        <authorList>
            <person name="Subramanian P."/>
            <person name="Mullikin J.C."/>
            <person name="Segre J.A."/>
            <person name="Zelazny A.M."/>
        </authorList>
    </citation>
    <scope>NUCLEOTIDE SEQUENCE [LARGE SCALE GENOMIC DNA]</scope>
    <source>
        <strain evidence="2 3">NIH1002</strain>
    </source>
</reference>
<accession>A0AAN7I145</accession>
<sequence>MADNKLQPAADSATPIVMPTATVVTTTPTHHFPLSLSDLNIHSVPNLPDYLKDIYIRPSNQDAQISKMQALIQEDITLRSSLNQTKQQLEDAQKQIQKLVTQQAQAHTTAPESTPTSPPITTRTANHSLLNSPRNQLQPPTPTSPNPKDHLARTVSPNHGYRFVYIPNRSRSPISKMRDGFHAMGIHNRRILDIHFPDRHVCELLIYNDYYTALENQLIKYKLDPISFDPMDTTKLRDPKYAESEDTTFLAEECRRLFLARVKVNKGRFE</sequence>
<organism evidence="2 3">
    <name type="scientific">Mucor velutinosus</name>
    <dbReference type="NCBI Taxonomy" id="708070"/>
    <lineage>
        <taxon>Eukaryota</taxon>
        <taxon>Fungi</taxon>
        <taxon>Fungi incertae sedis</taxon>
        <taxon>Mucoromycota</taxon>
        <taxon>Mucoromycotina</taxon>
        <taxon>Mucoromycetes</taxon>
        <taxon>Mucorales</taxon>
        <taxon>Mucorineae</taxon>
        <taxon>Mucoraceae</taxon>
        <taxon>Mucor</taxon>
    </lineage>
</organism>